<evidence type="ECO:0000313" key="3">
    <source>
        <dbReference type="Proteomes" id="UP000494205"/>
    </source>
</evidence>
<accession>A0A6J5CEG3</accession>
<evidence type="ECO:0000313" key="2">
    <source>
        <dbReference type="EMBL" id="CAB3733753.1"/>
    </source>
</evidence>
<dbReference type="RefSeq" id="WP_244201399.1">
    <property type="nucleotide sequence ID" value="NZ_CADIJZ010000030.1"/>
</dbReference>
<organism evidence="2 3">
    <name type="scientific">Paraburkholderia rhynchosiae</name>
    <dbReference type="NCBI Taxonomy" id="487049"/>
    <lineage>
        <taxon>Bacteria</taxon>
        <taxon>Pseudomonadati</taxon>
        <taxon>Pseudomonadota</taxon>
        <taxon>Betaproteobacteria</taxon>
        <taxon>Burkholderiales</taxon>
        <taxon>Burkholderiaceae</taxon>
        <taxon>Paraburkholderia</taxon>
    </lineage>
</organism>
<dbReference type="AlphaFoldDB" id="A0A6J5CEG3"/>
<dbReference type="InterPro" id="IPR054353">
    <property type="entry name" value="IstA-like_C"/>
</dbReference>
<proteinExistence type="predicted"/>
<evidence type="ECO:0000259" key="1">
    <source>
        <dbReference type="Pfam" id="PF22483"/>
    </source>
</evidence>
<protein>
    <recommendedName>
        <fullName evidence="1">Transposase for insertion sequence element IS21-like C-terminal domain-containing protein</fullName>
    </recommendedName>
</protein>
<gene>
    <name evidence="2" type="ORF">LMG27174_06050</name>
</gene>
<dbReference type="Pfam" id="PF22483">
    <property type="entry name" value="Mu-transpos_C_2"/>
    <property type="match status" value="1"/>
</dbReference>
<sequence length="120" mass="13396">MLCIDQRKTPGGAISSATWATWARCAIGVKRREHNTGSRIAPERSSPWARVEVKRDAHGPFQLVYHSVPFRLAGRDLWLKATATMARLYCEHELSAPHVRQTARGMRTTVANYNAPVAQA</sequence>
<dbReference type="Proteomes" id="UP000494205">
    <property type="component" value="Unassembled WGS sequence"/>
</dbReference>
<dbReference type="EMBL" id="CADIJZ010000030">
    <property type="protein sequence ID" value="CAB3733753.1"/>
    <property type="molecule type" value="Genomic_DNA"/>
</dbReference>
<name>A0A6J5CEG3_9BURK</name>
<feature type="domain" description="Transposase for insertion sequence element IS21-like C-terminal" evidence="1">
    <location>
        <begin position="48"/>
        <end position="109"/>
    </location>
</feature>
<reference evidence="2 3" key="1">
    <citation type="submission" date="2020-04" db="EMBL/GenBank/DDBJ databases">
        <authorList>
            <person name="De Canck E."/>
        </authorList>
    </citation>
    <scope>NUCLEOTIDE SEQUENCE [LARGE SCALE GENOMIC DNA]</scope>
    <source>
        <strain evidence="2 3">LMG 27174</strain>
    </source>
</reference>